<dbReference type="AlphaFoldDB" id="A0A8S4RLH4"/>
<feature type="region of interest" description="Disordered" evidence="1">
    <location>
        <begin position="40"/>
        <end position="63"/>
    </location>
</feature>
<protein>
    <submittedName>
        <fullName evidence="2">Jg18018 protein</fullName>
    </submittedName>
</protein>
<evidence type="ECO:0000313" key="3">
    <source>
        <dbReference type="Proteomes" id="UP000838756"/>
    </source>
</evidence>
<name>A0A8S4RLH4_9NEOP</name>
<keyword evidence="3" id="KW-1185">Reference proteome</keyword>
<comment type="caution">
    <text evidence="2">The sequence shown here is derived from an EMBL/GenBank/DDBJ whole genome shotgun (WGS) entry which is preliminary data.</text>
</comment>
<evidence type="ECO:0000313" key="2">
    <source>
        <dbReference type="EMBL" id="CAH2238372.1"/>
    </source>
</evidence>
<proteinExistence type="predicted"/>
<dbReference type="Proteomes" id="UP000838756">
    <property type="component" value="Unassembled WGS sequence"/>
</dbReference>
<gene>
    <name evidence="2" type="primary">jg18018</name>
    <name evidence="2" type="ORF">PAEG_LOCUS15477</name>
</gene>
<dbReference type="EMBL" id="CAKXAJ010025338">
    <property type="protein sequence ID" value="CAH2238372.1"/>
    <property type="molecule type" value="Genomic_DNA"/>
</dbReference>
<accession>A0A8S4RLH4</accession>
<sequence>MKSQFMMTTFFQVRIYMEGSESRAVQRTMLRVSLRDQMKEMRRPVEEPELQSYEHSSTSREAEVAMDRAHISENGCTSGSQGAGMAAPHWKA</sequence>
<feature type="region of interest" description="Disordered" evidence="1">
    <location>
        <begin position="73"/>
        <end position="92"/>
    </location>
</feature>
<evidence type="ECO:0000256" key="1">
    <source>
        <dbReference type="SAM" id="MobiDB-lite"/>
    </source>
</evidence>
<reference evidence="2" key="1">
    <citation type="submission" date="2022-03" db="EMBL/GenBank/DDBJ databases">
        <authorList>
            <person name="Lindestad O."/>
        </authorList>
    </citation>
    <scope>NUCLEOTIDE SEQUENCE</scope>
</reference>
<organism evidence="2 3">
    <name type="scientific">Pararge aegeria aegeria</name>
    <dbReference type="NCBI Taxonomy" id="348720"/>
    <lineage>
        <taxon>Eukaryota</taxon>
        <taxon>Metazoa</taxon>
        <taxon>Ecdysozoa</taxon>
        <taxon>Arthropoda</taxon>
        <taxon>Hexapoda</taxon>
        <taxon>Insecta</taxon>
        <taxon>Pterygota</taxon>
        <taxon>Neoptera</taxon>
        <taxon>Endopterygota</taxon>
        <taxon>Lepidoptera</taxon>
        <taxon>Glossata</taxon>
        <taxon>Ditrysia</taxon>
        <taxon>Papilionoidea</taxon>
        <taxon>Nymphalidae</taxon>
        <taxon>Satyrinae</taxon>
        <taxon>Satyrini</taxon>
        <taxon>Parargina</taxon>
        <taxon>Pararge</taxon>
    </lineage>
</organism>